<evidence type="ECO:0000256" key="3">
    <source>
        <dbReference type="ARBA" id="ARBA00022737"/>
    </source>
</evidence>
<keyword evidence="3" id="KW-0677">Repeat</keyword>
<dbReference type="AlphaFoldDB" id="A0A2P6RB58"/>
<dbReference type="InterPro" id="IPR027483">
    <property type="entry name" value="PInositol-4-P-4/5-kinase_C_sf"/>
</dbReference>
<dbReference type="InterPro" id="IPR023610">
    <property type="entry name" value="PInositol-4/5-P-5/4-kinase"/>
</dbReference>
<keyword evidence="5 7" id="KW-0418">Kinase</keyword>
<dbReference type="SUPFAM" id="SSF82185">
    <property type="entry name" value="Histone H3 K4-specific methyltransferase SET7/9 N-terminal domain"/>
    <property type="match status" value="2"/>
</dbReference>
<evidence type="ECO:0000256" key="4">
    <source>
        <dbReference type="ARBA" id="ARBA00022741"/>
    </source>
</evidence>
<dbReference type="SMART" id="SM00330">
    <property type="entry name" value="PIPKc"/>
    <property type="match status" value="1"/>
</dbReference>
<evidence type="ECO:0000256" key="2">
    <source>
        <dbReference type="ARBA" id="ARBA00022679"/>
    </source>
</evidence>
<protein>
    <recommendedName>
        <fullName evidence="1">1-phosphatidylinositol-4-phosphate 5-kinase</fullName>
        <ecNumber evidence="1">2.7.1.68</ecNumber>
    </recommendedName>
</protein>
<reference evidence="9 10" key="1">
    <citation type="journal article" date="2018" name="Nat. Genet.">
        <title>The Rosa genome provides new insights in the design of modern roses.</title>
        <authorList>
            <person name="Bendahmane M."/>
        </authorList>
    </citation>
    <scope>NUCLEOTIDE SEQUENCE [LARGE SCALE GENOMIC DNA]</scope>
    <source>
        <strain evidence="10">cv. Old Blush</strain>
    </source>
</reference>
<keyword evidence="6 7" id="KW-0067">ATP-binding</keyword>
<proteinExistence type="predicted"/>
<evidence type="ECO:0000256" key="1">
    <source>
        <dbReference type="ARBA" id="ARBA00012172"/>
    </source>
</evidence>
<comment type="caution">
    <text evidence="9">The sequence shown here is derived from an EMBL/GenBank/DDBJ whole genome shotgun (WGS) entry which is preliminary data.</text>
</comment>
<dbReference type="Pfam" id="PF01504">
    <property type="entry name" value="PIP5K"/>
    <property type="match status" value="1"/>
</dbReference>
<dbReference type="Proteomes" id="UP000238479">
    <property type="component" value="Chromosome 3"/>
</dbReference>
<feature type="domain" description="PIPK" evidence="8">
    <location>
        <begin position="404"/>
        <end position="823"/>
    </location>
</feature>
<dbReference type="GO" id="GO:0005886">
    <property type="term" value="C:plasma membrane"/>
    <property type="evidence" value="ECO:0007669"/>
    <property type="project" value="TreeGrafter"/>
</dbReference>
<dbReference type="EC" id="2.7.1.68" evidence="1"/>
<dbReference type="Gene3D" id="3.30.800.10">
    <property type="entry name" value="Phosphatidylinositol Phosphate Kinase II Beta"/>
    <property type="match status" value="1"/>
</dbReference>
<dbReference type="Pfam" id="PF02493">
    <property type="entry name" value="MORN"/>
    <property type="match status" value="8"/>
</dbReference>
<evidence type="ECO:0000313" key="9">
    <source>
        <dbReference type="EMBL" id="PRQ43667.1"/>
    </source>
</evidence>
<dbReference type="GO" id="GO:0005975">
    <property type="term" value="P:carbohydrate metabolic process"/>
    <property type="evidence" value="ECO:0007669"/>
    <property type="project" value="EnsemblPlants"/>
</dbReference>
<dbReference type="Gene3D" id="2.20.110.10">
    <property type="entry name" value="Histone H3 K4-specific methyltransferase SET7/9 N-terminal domain"/>
    <property type="match status" value="4"/>
</dbReference>
<dbReference type="InterPro" id="IPR017163">
    <property type="entry name" value="PIno-4-P-5_kinase_pln"/>
</dbReference>
<dbReference type="OrthoDB" id="70770at2759"/>
<dbReference type="GO" id="GO:0005524">
    <property type="term" value="F:ATP binding"/>
    <property type="evidence" value="ECO:0007669"/>
    <property type="project" value="UniProtKB-UniRule"/>
</dbReference>
<dbReference type="SMART" id="SM00698">
    <property type="entry name" value="MORN"/>
    <property type="match status" value="8"/>
</dbReference>
<dbReference type="PROSITE" id="PS51455">
    <property type="entry name" value="PIPK"/>
    <property type="match status" value="1"/>
</dbReference>
<dbReference type="OMA" id="PPHEMAG"/>
<dbReference type="FunFam" id="3.30.800.10:FF:000003">
    <property type="entry name" value="Phosphatidylinositol 4-phosphate 5-kinase"/>
    <property type="match status" value="1"/>
</dbReference>
<dbReference type="PIRSF" id="PIRSF037274">
    <property type="entry name" value="PIP5K_plant_prd"/>
    <property type="match status" value="1"/>
</dbReference>
<name>A0A2P6RB58_ROSCH</name>
<gene>
    <name evidence="9" type="ORF">RchiOBHm_Chr3g0470911</name>
</gene>
<dbReference type="SUPFAM" id="SSF56104">
    <property type="entry name" value="SAICAR synthase-like"/>
    <property type="match status" value="1"/>
</dbReference>
<dbReference type="GO" id="GO:0005829">
    <property type="term" value="C:cytosol"/>
    <property type="evidence" value="ECO:0007669"/>
    <property type="project" value="EnsemblPlants"/>
</dbReference>
<dbReference type="Gramene" id="PRQ43667">
    <property type="protein sequence ID" value="PRQ43667"/>
    <property type="gene ID" value="RchiOBHm_Chr3g0470911"/>
</dbReference>
<evidence type="ECO:0000256" key="5">
    <source>
        <dbReference type="ARBA" id="ARBA00022777"/>
    </source>
</evidence>
<dbReference type="InterPro" id="IPR027484">
    <property type="entry name" value="PInositol-4-P-5-kinase_N"/>
</dbReference>
<evidence type="ECO:0000259" key="8">
    <source>
        <dbReference type="PROSITE" id="PS51455"/>
    </source>
</evidence>
<dbReference type="EMBL" id="PDCK01000041">
    <property type="protein sequence ID" value="PRQ43667.1"/>
    <property type="molecule type" value="Genomic_DNA"/>
</dbReference>
<dbReference type="GO" id="GO:0006520">
    <property type="term" value="P:amino acid metabolic process"/>
    <property type="evidence" value="ECO:0007669"/>
    <property type="project" value="EnsemblPlants"/>
</dbReference>
<dbReference type="PANTHER" id="PTHR23086:SF8">
    <property type="entry name" value="PHOSPHATIDYLINOSITOL 5-PHOSPHATE 4-KINASE, ISOFORM A"/>
    <property type="match status" value="1"/>
</dbReference>
<accession>A0A2P6RB58</accession>
<evidence type="ECO:0000313" key="10">
    <source>
        <dbReference type="Proteomes" id="UP000238479"/>
    </source>
</evidence>
<dbReference type="CDD" id="cd17302">
    <property type="entry name" value="PIPKc_AtPIP5K_like"/>
    <property type="match status" value="1"/>
</dbReference>
<dbReference type="InterPro" id="IPR003409">
    <property type="entry name" value="MORN"/>
</dbReference>
<dbReference type="GO" id="GO:0046854">
    <property type="term" value="P:phosphatidylinositol phosphate biosynthetic process"/>
    <property type="evidence" value="ECO:0007669"/>
    <property type="project" value="TreeGrafter"/>
</dbReference>
<dbReference type="STRING" id="74649.A0A2P6RB58"/>
<sequence>MSGPVAIDDNLKGARSFAERTRSLDVISDKDREFVLNNGESAHISEPAAFRVTELLLPNSETYAGPLLGNIPEGRGKYLWSDGCIYEGEWRRGMRHGSGKISWPSGAVYEGEFSGGYMHGAGTYIGSDNLNYKGRWRLNLKHGLGYQVYPNGDIFEGSWMQGLPEGPGKYTWLHGNVYVGNMKGGKMSGKGTLTWINGDSFEGSWLNGMMHGFGVYTWSDGGFYVGTWTRGLKDGKGSFYPRGSRLPAVEELYLNALRKRGLLPDLRKQKLQNKSHIHHATSADLGNVKIGEIQGSHAASVDKLSKRNLLNLEQSHNRNVSLERRWSLEVSIEKVIAHDSSLTEGGENDTGANIPILEREYMQGVLISELVINNSFSSSNRRAKRRQKKLAKVVKRPGEAIIKGHRSYDLMLSLQLGIRYTVGKITPIQRREVRASDFGPRASFWMNFPKEGSQLTPPHQSVDFKWKDYCPMVFRNLREMFKIDAADYMMSICGNDALRELSSPGKSGSVFFLSQDDRFMIKTLRKSEVQVLLRMLPSYHHHVKTYENTLITKFFGLHRIKPSSGQKFRFVVMGNMFCTELRIHRRFDLKGSSLGRSADKIEIDENTTLKDLDLNYCFYLEPSWRESLLNQIETDSKFLEAQHIMDYSLLLGVHYRAPQHLRSLMSYNTSTRADGLGMVAEEEALEDEISNYPQGLVLIPRGTDDGTVVAGPHIRGNRLRASSAGYEEVDLLLPGTARLQVQLGVNMPSRAEQIMENQGDEQMFHGVYDVVLYLGIIDILQDYNMGKKIEHAYKSLQFDSLSISAVDPTFYSRRFLEFIQKVFPPNVATS</sequence>
<evidence type="ECO:0000256" key="6">
    <source>
        <dbReference type="ARBA" id="ARBA00022840"/>
    </source>
</evidence>
<keyword evidence="4 7" id="KW-0547">Nucleotide-binding</keyword>
<keyword evidence="10" id="KW-1185">Reference proteome</keyword>
<keyword evidence="2 7" id="KW-0808">Transferase</keyword>
<dbReference type="PANTHER" id="PTHR23086">
    <property type="entry name" value="PHOSPHATIDYLINOSITOL-4-PHOSPHATE 5-KINASE"/>
    <property type="match status" value="1"/>
</dbReference>
<dbReference type="Gene3D" id="3.30.810.10">
    <property type="entry name" value="2-Layer Sandwich"/>
    <property type="match status" value="1"/>
</dbReference>
<dbReference type="InterPro" id="IPR002498">
    <property type="entry name" value="PInositol-4-P-4/5-kinase_core"/>
</dbReference>
<evidence type="ECO:0000256" key="7">
    <source>
        <dbReference type="PROSITE-ProRule" id="PRU00781"/>
    </source>
</evidence>
<dbReference type="GO" id="GO:0016308">
    <property type="term" value="F:1-phosphatidylinositol-4-phosphate 5-kinase activity"/>
    <property type="evidence" value="ECO:0007669"/>
    <property type="project" value="UniProtKB-EC"/>
</dbReference>
<dbReference type="GO" id="GO:0005634">
    <property type="term" value="C:nucleus"/>
    <property type="evidence" value="ECO:0007669"/>
    <property type="project" value="EnsemblPlants"/>
</dbReference>
<organism evidence="9 10">
    <name type="scientific">Rosa chinensis</name>
    <name type="common">China rose</name>
    <dbReference type="NCBI Taxonomy" id="74649"/>
    <lineage>
        <taxon>Eukaryota</taxon>
        <taxon>Viridiplantae</taxon>
        <taxon>Streptophyta</taxon>
        <taxon>Embryophyta</taxon>
        <taxon>Tracheophyta</taxon>
        <taxon>Spermatophyta</taxon>
        <taxon>Magnoliopsida</taxon>
        <taxon>eudicotyledons</taxon>
        <taxon>Gunneridae</taxon>
        <taxon>Pentapetalae</taxon>
        <taxon>rosids</taxon>
        <taxon>fabids</taxon>
        <taxon>Rosales</taxon>
        <taxon>Rosaceae</taxon>
        <taxon>Rosoideae</taxon>
        <taxon>Rosoideae incertae sedis</taxon>
        <taxon>Rosa</taxon>
    </lineage>
</organism>